<keyword evidence="1" id="KW-0489">Methyltransferase</keyword>
<sequence>MLIIGELINTSRKLIREAVEKKDGNYIQEIAKK</sequence>
<name>A0A3M0SEF9_9CLOT</name>
<protein>
    <submittedName>
        <fullName evidence="1">Methyltetrahydrofolate cobalamin methyltransferase</fullName>
    </submittedName>
</protein>
<dbReference type="EMBL" id="RFAQ01000059">
    <property type="protein sequence ID" value="RMC96902.1"/>
    <property type="molecule type" value="Genomic_DNA"/>
</dbReference>
<feature type="non-terminal residue" evidence="1">
    <location>
        <position position="33"/>
    </location>
</feature>
<dbReference type="GO" id="GO:0008168">
    <property type="term" value="F:methyltransferase activity"/>
    <property type="evidence" value="ECO:0007669"/>
    <property type="project" value="UniProtKB-KW"/>
</dbReference>
<evidence type="ECO:0000313" key="2">
    <source>
        <dbReference type="Proteomes" id="UP000277999"/>
    </source>
</evidence>
<gene>
    <name evidence="1" type="ORF">D9O40_15430</name>
</gene>
<dbReference type="AlphaFoldDB" id="A0A3M0SEF9"/>
<accession>A0A3M0SEF9</accession>
<keyword evidence="1" id="KW-0808">Transferase</keyword>
<organism evidence="1 2">
    <name type="scientific">Clostridium autoethanogenum</name>
    <dbReference type="NCBI Taxonomy" id="84023"/>
    <lineage>
        <taxon>Bacteria</taxon>
        <taxon>Bacillati</taxon>
        <taxon>Bacillota</taxon>
        <taxon>Clostridia</taxon>
        <taxon>Eubacteriales</taxon>
        <taxon>Clostridiaceae</taxon>
        <taxon>Clostridium</taxon>
    </lineage>
</organism>
<dbReference type="Proteomes" id="UP000277999">
    <property type="component" value="Unassembled WGS sequence"/>
</dbReference>
<comment type="caution">
    <text evidence="1">The sequence shown here is derived from an EMBL/GenBank/DDBJ whole genome shotgun (WGS) entry which is preliminary data.</text>
</comment>
<dbReference type="GO" id="GO:0032259">
    <property type="term" value="P:methylation"/>
    <property type="evidence" value="ECO:0007669"/>
    <property type="project" value="UniProtKB-KW"/>
</dbReference>
<evidence type="ECO:0000313" key="1">
    <source>
        <dbReference type="EMBL" id="RMC96902.1"/>
    </source>
</evidence>
<proteinExistence type="predicted"/>
<reference evidence="1 2" key="1">
    <citation type="submission" date="2018-10" db="EMBL/GenBank/DDBJ databases">
        <title>Genome-centric metagenomics revealed C2 chemical producing, CO utilizing Clostridium with novel acetogenic gene cluster.</title>
        <authorList>
            <person name="Kang H."/>
            <person name="Park B."/>
            <person name="Choi I.G."/>
            <person name="Chang I.S."/>
        </authorList>
    </citation>
    <scope>NUCLEOTIDE SEQUENCE [LARGE SCALE GENOMIC DNA]</scope>
    <source>
        <strain evidence="1 2">H21-9</strain>
    </source>
</reference>